<reference evidence="1 2" key="1">
    <citation type="submission" date="2013-01" db="EMBL/GenBank/DDBJ databases">
        <authorList>
            <person name="Harkins D.M."/>
            <person name="Durkin A.S."/>
            <person name="Brinkac L.M."/>
            <person name="Haft D.H."/>
            <person name="Selengut J.D."/>
            <person name="Sanka R."/>
            <person name="DePew J."/>
            <person name="Purushe J."/>
            <person name="Picardeau M."/>
            <person name="Werts C."/>
            <person name="Goarant C."/>
            <person name="Vinetz J.M."/>
            <person name="Sutton G.G."/>
            <person name="Nierman W.C."/>
            <person name="Fouts D.E."/>
        </authorList>
    </citation>
    <scope>NUCLEOTIDE SEQUENCE [LARGE SCALE GENOMIC DNA]</scope>
    <source>
        <strain evidence="1 2">200901868</strain>
    </source>
</reference>
<comment type="caution">
    <text evidence="1">The sequence shown here is derived from an EMBL/GenBank/DDBJ whole genome shotgun (WGS) entry which is preliminary data.</text>
</comment>
<protein>
    <submittedName>
        <fullName evidence="1">Uncharacterized protein</fullName>
    </submittedName>
</protein>
<proteinExistence type="predicted"/>
<accession>M6VWP8</accession>
<sequence length="41" mass="4832">MLFVDSGALEKMCVFRFLLSQLELVELWIAIFQLRCKLLLT</sequence>
<gene>
    <name evidence="1" type="ORF">LEP1GSC133_1266</name>
</gene>
<evidence type="ECO:0000313" key="2">
    <source>
        <dbReference type="Proteomes" id="UP000012159"/>
    </source>
</evidence>
<dbReference type="Proteomes" id="UP000012159">
    <property type="component" value="Unassembled WGS sequence"/>
</dbReference>
<name>M6VWP8_LEPBO</name>
<organism evidence="1 2">
    <name type="scientific">Leptospira borgpetersenii serovar Pomona str. 200901868</name>
    <dbReference type="NCBI Taxonomy" id="1192866"/>
    <lineage>
        <taxon>Bacteria</taxon>
        <taxon>Pseudomonadati</taxon>
        <taxon>Spirochaetota</taxon>
        <taxon>Spirochaetia</taxon>
        <taxon>Leptospirales</taxon>
        <taxon>Leptospiraceae</taxon>
        <taxon>Leptospira</taxon>
    </lineage>
</organism>
<dbReference type="AlphaFoldDB" id="M6VWP8"/>
<evidence type="ECO:0000313" key="1">
    <source>
        <dbReference type="EMBL" id="EMO61285.1"/>
    </source>
</evidence>
<dbReference type="EMBL" id="AKWF02000102">
    <property type="protein sequence ID" value="EMO61285.1"/>
    <property type="molecule type" value="Genomic_DNA"/>
</dbReference>
<dbReference type="STRING" id="1192866.LEP1GSC133_1266"/>